<dbReference type="HOGENOM" id="CLU_2958429_0_0_5"/>
<dbReference type="AlphaFoldDB" id="W0A893"/>
<dbReference type="Gene3D" id="1.10.10.60">
    <property type="entry name" value="Homeodomain-like"/>
    <property type="match status" value="1"/>
</dbReference>
<protein>
    <submittedName>
        <fullName evidence="1">Uncharacterized protein</fullName>
    </submittedName>
</protein>
<organism evidence="1 2">
    <name type="scientific">Sphingomonas sanxanigenens DSM 19645 = NX02</name>
    <dbReference type="NCBI Taxonomy" id="1123269"/>
    <lineage>
        <taxon>Bacteria</taxon>
        <taxon>Pseudomonadati</taxon>
        <taxon>Pseudomonadota</taxon>
        <taxon>Alphaproteobacteria</taxon>
        <taxon>Sphingomonadales</taxon>
        <taxon>Sphingomonadaceae</taxon>
        <taxon>Sphingomonas</taxon>
    </lineage>
</organism>
<evidence type="ECO:0000313" key="2">
    <source>
        <dbReference type="Proteomes" id="UP000018851"/>
    </source>
</evidence>
<sequence>MADGRHIDSHEWTDVDLDRVARFHDRGLSAEQIAAQLGRPPAQISERLKIVINRIGRFH</sequence>
<reference evidence="1 2" key="1">
    <citation type="submission" date="2013-07" db="EMBL/GenBank/DDBJ databases">
        <title>Completed genome of Sphingomonas sanxanigenens NX02.</title>
        <authorList>
            <person name="Ma T."/>
            <person name="Huang H."/>
            <person name="Wu M."/>
            <person name="Li X."/>
            <person name="Li G."/>
        </authorList>
    </citation>
    <scope>NUCLEOTIDE SEQUENCE [LARGE SCALE GENOMIC DNA]</scope>
    <source>
        <strain evidence="1 2">NX02</strain>
    </source>
</reference>
<dbReference type="KEGG" id="ssan:NX02_03875"/>
<dbReference type="PATRIC" id="fig|1123269.5.peg.760"/>
<dbReference type="STRING" id="1123269.NX02_03875"/>
<accession>W0A893</accession>
<evidence type="ECO:0000313" key="1">
    <source>
        <dbReference type="EMBL" id="AHE52528.1"/>
    </source>
</evidence>
<name>W0A893_9SPHN</name>
<proteinExistence type="predicted"/>
<keyword evidence="2" id="KW-1185">Reference proteome</keyword>
<dbReference type="EMBL" id="CP006644">
    <property type="protein sequence ID" value="AHE52528.1"/>
    <property type="molecule type" value="Genomic_DNA"/>
</dbReference>
<dbReference type="RefSeq" id="WP_025290832.1">
    <property type="nucleotide sequence ID" value="NZ_CP006644.1"/>
</dbReference>
<dbReference type="Proteomes" id="UP000018851">
    <property type="component" value="Chromosome"/>
</dbReference>
<dbReference type="OrthoDB" id="5959484at2"/>
<gene>
    <name evidence="1" type="ORF">NX02_03875</name>
</gene>